<evidence type="ECO:0000313" key="2">
    <source>
        <dbReference type="Proteomes" id="UP000702954"/>
    </source>
</evidence>
<sequence length="83" mass="9440">MKAAMTVYELIQELSQYPADMMVETNVYADGLGVEAEVQEEAKEGDFVSAKVCIDEDIEEMEVEEYRKYNGKRVIRLNVDLGV</sequence>
<name>A0ABQ0R1T4_9FIRM</name>
<organism evidence="1 2">
    <name type="scientific">Faecalimonas umbilicata</name>
    <dbReference type="NCBI Taxonomy" id="1912855"/>
    <lineage>
        <taxon>Bacteria</taxon>
        <taxon>Bacillati</taxon>
        <taxon>Bacillota</taxon>
        <taxon>Clostridia</taxon>
        <taxon>Lachnospirales</taxon>
        <taxon>Lachnospiraceae</taxon>
        <taxon>Faecalimonas</taxon>
    </lineage>
</organism>
<proteinExistence type="predicted"/>
<gene>
    <name evidence="1" type="ORF">FAEUMB_31490</name>
</gene>
<keyword evidence="2" id="KW-1185">Reference proteome</keyword>
<reference evidence="1 2" key="1">
    <citation type="journal article" date="2018" name="Int. J. Syst. Evol. Microbiol.">
        <title>Draft Genome Sequence of Faecalimonas umbilicata JCM 30896T, an Acetate-Producing Bacterium Isolated from Human Feces.</title>
        <authorList>
            <person name="Sakamoto M."/>
            <person name="Ikeyama N."/>
            <person name="Yuki M."/>
            <person name="Ohkuma M."/>
        </authorList>
    </citation>
    <scope>NUCLEOTIDE SEQUENCE [LARGE SCALE GENOMIC DNA]</scope>
    <source>
        <strain evidence="1 2">EGH7</strain>
    </source>
</reference>
<comment type="caution">
    <text evidence="1">The sequence shown here is derived from an EMBL/GenBank/DDBJ whole genome shotgun (WGS) entry which is preliminary data.</text>
</comment>
<evidence type="ECO:0000313" key="1">
    <source>
        <dbReference type="EMBL" id="GBU06608.1"/>
    </source>
</evidence>
<dbReference type="EMBL" id="BHEO01000008">
    <property type="protein sequence ID" value="GBU06608.1"/>
    <property type="molecule type" value="Genomic_DNA"/>
</dbReference>
<dbReference type="Proteomes" id="UP000702954">
    <property type="component" value="Unassembled WGS sequence"/>
</dbReference>
<protein>
    <submittedName>
        <fullName evidence="1">Uncharacterized protein</fullName>
    </submittedName>
</protein>
<dbReference type="RefSeq" id="WP_132038454.1">
    <property type="nucleotide sequence ID" value="NZ_BHEO01000008.1"/>
</dbReference>
<accession>A0ABQ0R1T4</accession>